<protein>
    <recommendedName>
        <fullName evidence="7">Zn(2)-C6 fungal-type domain-containing protein</fullName>
    </recommendedName>
</protein>
<accession>A0A9P6AYS1</accession>
<dbReference type="PANTHER" id="PTHR31845:SF17">
    <property type="entry name" value="ZN(II)2CYS6 TRANSCRIPTION FACTOR (EUROFUNG)"/>
    <property type="match status" value="1"/>
</dbReference>
<proteinExistence type="predicted"/>
<dbReference type="PROSITE" id="PS50048">
    <property type="entry name" value="ZN2_CY6_FUNGAL_2"/>
    <property type="match status" value="1"/>
</dbReference>
<feature type="non-terminal residue" evidence="8">
    <location>
        <position position="211"/>
    </location>
</feature>
<dbReference type="AlphaFoldDB" id="A0A9P6AYS1"/>
<reference evidence="8" key="1">
    <citation type="journal article" date="2020" name="Nat. Commun.">
        <title>Large-scale genome sequencing of mycorrhizal fungi provides insights into the early evolution of symbiotic traits.</title>
        <authorList>
            <person name="Miyauchi S."/>
            <person name="Kiss E."/>
            <person name="Kuo A."/>
            <person name="Drula E."/>
            <person name="Kohler A."/>
            <person name="Sanchez-Garcia M."/>
            <person name="Morin E."/>
            <person name="Andreopoulos B."/>
            <person name="Barry K.W."/>
            <person name="Bonito G."/>
            <person name="Buee M."/>
            <person name="Carver A."/>
            <person name="Chen C."/>
            <person name="Cichocki N."/>
            <person name="Clum A."/>
            <person name="Culley D."/>
            <person name="Crous P.W."/>
            <person name="Fauchery L."/>
            <person name="Girlanda M."/>
            <person name="Hayes R.D."/>
            <person name="Keri Z."/>
            <person name="LaButti K."/>
            <person name="Lipzen A."/>
            <person name="Lombard V."/>
            <person name="Magnuson J."/>
            <person name="Maillard F."/>
            <person name="Murat C."/>
            <person name="Nolan M."/>
            <person name="Ohm R.A."/>
            <person name="Pangilinan J."/>
            <person name="Pereira M.F."/>
            <person name="Perotto S."/>
            <person name="Peter M."/>
            <person name="Pfister S."/>
            <person name="Riley R."/>
            <person name="Sitrit Y."/>
            <person name="Stielow J.B."/>
            <person name="Szollosi G."/>
            <person name="Zifcakova L."/>
            <person name="Stursova M."/>
            <person name="Spatafora J.W."/>
            <person name="Tedersoo L."/>
            <person name="Vaario L.M."/>
            <person name="Yamada A."/>
            <person name="Yan M."/>
            <person name="Wang P."/>
            <person name="Xu J."/>
            <person name="Bruns T."/>
            <person name="Baldrian P."/>
            <person name="Vilgalys R."/>
            <person name="Dunand C."/>
            <person name="Henrissat B."/>
            <person name="Grigoriev I.V."/>
            <person name="Hibbett D."/>
            <person name="Nagy L.G."/>
            <person name="Martin F.M."/>
        </authorList>
    </citation>
    <scope>NUCLEOTIDE SEQUENCE</scope>
    <source>
        <strain evidence="8">UP504</strain>
    </source>
</reference>
<dbReference type="PANTHER" id="PTHR31845">
    <property type="entry name" value="FINGER DOMAIN PROTEIN, PUTATIVE-RELATED"/>
    <property type="match status" value="1"/>
</dbReference>
<dbReference type="GO" id="GO:0000976">
    <property type="term" value="F:transcription cis-regulatory region binding"/>
    <property type="evidence" value="ECO:0007669"/>
    <property type="project" value="TreeGrafter"/>
</dbReference>
<dbReference type="Proteomes" id="UP000886523">
    <property type="component" value="Unassembled WGS sequence"/>
</dbReference>
<comment type="caution">
    <text evidence="8">The sequence shown here is derived from an EMBL/GenBank/DDBJ whole genome shotgun (WGS) entry which is preliminary data.</text>
</comment>
<dbReference type="InterPro" id="IPR051089">
    <property type="entry name" value="prtT"/>
</dbReference>
<evidence type="ECO:0000259" key="7">
    <source>
        <dbReference type="PROSITE" id="PS50048"/>
    </source>
</evidence>
<sequence length="211" mass="23937">MNSPPLSDDTTPTVNISGKRKRSRFYSTPEPCLYNQNVMQNVVVKKQKACLNCRRSKLKCVVDEEHGGACVRCLTRSEECRFKSRTHDEEWQEMTSNRLDDLSRAIEELSYSMNLIMPHLSLNAPSMEPLPPQVRPPQRYVSMQRSPEKIPTTVSYTPMSKDMPVMQPWLSPPMSLDENFSSPSQHSYSTPSSSVYNDNCIVFGSSPVAPD</sequence>
<evidence type="ECO:0000256" key="2">
    <source>
        <dbReference type="ARBA" id="ARBA00023015"/>
    </source>
</evidence>
<dbReference type="CDD" id="cd00067">
    <property type="entry name" value="GAL4"/>
    <property type="match status" value="1"/>
</dbReference>
<dbReference type="PROSITE" id="PS00463">
    <property type="entry name" value="ZN2_CY6_FUNGAL_1"/>
    <property type="match status" value="1"/>
</dbReference>
<evidence type="ECO:0000313" key="9">
    <source>
        <dbReference type="Proteomes" id="UP000886523"/>
    </source>
</evidence>
<gene>
    <name evidence="8" type="ORF">BS47DRAFT_1343075</name>
</gene>
<organism evidence="8 9">
    <name type="scientific">Hydnum rufescens UP504</name>
    <dbReference type="NCBI Taxonomy" id="1448309"/>
    <lineage>
        <taxon>Eukaryota</taxon>
        <taxon>Fungi</taxon>
        <taxon>Dikarya</taxon>
        <taxon>Basidiomycota</taxon>
        <taxon>Agaricomycotina</taxon>
        <taxon>Agaricomycetes</taxon>
        <taxon>Cantharellales</taxon>
        <taxon>Hydnaceae</taxon>
        <taxon>Hydnum</taxon>
    </lineage>
</organism>
<evidence type="ECO:0000256" key="6">
    <source>
        <dbReference type="SAM" id="MobiDB-lite"/>
    </source>
</evidence>
<dbReference type="InterPro" id="IPR036864">
    <property type="entry name" value="Zn2-C6_fun-type_DNA-bd_sf"/>
</dbReference>
<keyword evidence="4" id="KW-0804">Transcription</keyword>
<dbReference type="EMBL" id="MU128960">
    <property type="protein sequence ID" value="KAF9514496.1"/>
    <property type="molecule type" value="Genomic_DNA"/>
</dbReference>
<dbReference type="GO" id="GO:0008270">
    <property type="term" value="F:zinc ion binding"/>
    <property type="evidence" value="ECO:0007669"/>
    <property type="project" value="InterPro"/>
</dbReference>
<dbReference type="InterPro" id="IPR001138">
    <property type="entry name" value="Zn2Cys6_DnaBD"/>
</dbReference>
<keyword evidence="5" id="KW-0539">Nucleus</keyword>
<evidence type="ECO:0000256" key="1">
    <source>
        <dbReference type="ARBA" id="ARBA00004123"/>
    </source>
</evidence>
<dbReference type="GO" id="GO:0000981">
    <property type="term" value="F:DNA-binding transcription factor activity, RNA polymerase II-specific"/>
    <property type="evidence" value="ECO:0007669"/>
    <property type="project" value="InterPro"/>
</dbReference>
<keyword evidence="2" id="KW-0805">Transcription regulation</keyword>
<name>A0A9P6AYS1_9AGAM</name>
<dbReference type="SUPFAM" id="SSF57701">
    <property type="entry name" value="Zn2/Cys6 DNA-binding domain"/>
    <property type="match status" value="1"/>
</dbReference>
<feature type="region of interest" description="Disordered" evidence="6">
    <location>
        <begin position="1"/>
        <end position="22"/>
    </location>
</feature>
<evidence type="ECO:0000256" key="3">
    <source>
        <dbReference type="ARBA" id="ARBA00023125"/>
    </source>
</evidence>
<evidence type="ECO:0000256" key="4">
    <source>
        <dbReference type="ARBA" id="ARBA00023163"/>
    </source>
</evidence>
<keyword evidence="3" id="KW-0238">DNA-binding</keyword>
<evidence type="ECO:0000313" key="8">
    <source>
        <dbReference type="EMBL" id="KAF9514496.1"/>
    </source>
</evidence>
<keyword evidence="9" id="KW-1185">Reference proteome</keyword>
<feature type="compositionally biased region" description="Polar residues" evidence="6">
    <location>
        <begin position="1"/>
        <end position="16"/>
    </location>
</feature>
<evidence type="ECO:0000256" key="5">
    <source>
        <dbReference type="ARBA" id="ARBA00023242"/>
    </source>
</evidence>
<feature type="domain" description="Zn(2)-C6 fungal-type" evidence="7">
    <location>
        <begin position="49"/>
        <end position="82"/>
    </location>
</feature>
<comment type="subcellular location">
    <subcellularLocation>
        <location evidence="1">Nucleus</location>
    </subcellularLocation>
</comment>
<dbReference type="GO" id="GO:0005634">
    <property type="term" value="C:nucleus"/>
    <property type="evidence" value="ECO:0007669"/>
    <property type="project" value="UniProtKB-SubCell"/>
</dbReference>
<dbReference type="Gene3D" id="4.10.240.10">
    <property type="entry name" value="Zn(2)-C6 fungal-type DNA-binding domain"/>
    <property type="match status" value="1"/>
</dbReference>
<dbReference type="SMART" id="SM00066">
    <property type="entry name" value="GAL4"/>
    <property type="match status" value="1"/>
</dbReference>
<dbReference type="Pfam" id="PF00172">
    <property type="entry name" value="Zn_clus"/>
    <property type="match status" value="1"/>
</dbReference>
<dbReference type="OrthoDB" id="39175at2759"/>